<dbReference type="Pfam" id="PF07727">
    <property type="entry name" value="RVT_2"/>
    <property type="match status" value="1"/>
</dbReference>
<evidence type="ECO:0000313" key="3">
    <source>
        <dbReference type="EMBL" id="KAE8701957.1"/>
    </source>
</evidence>
<dbReference type="AlphaFoldDB" id="A0A6A3ADU5"/>
<feature type="region of interest" description="Disordered" evidence="1">
    <location>
        <begin position="166"/>
        <end position="190"/>
    </location>
</feature>
<name>A0A6A3ADU5_HIBSY</name>
<dbReference type="SUPFAM" id="SSF56672">
    <property type="entry name" value="DNA/RNA polymerases"/>
    <property type="match status" value="1"/>
</dbReference>
<organism evidence="3 4">
    <name type="scientific">Hibiscus syriacus</name>
    <name type="common">Rose of Sharon</name>
    <dbReference type="NCBI Taxonomy" id="106335"/>
    <lineage>
        <taxon>Eukaryota</taxon>
        <taxon>Viridiplantae</taxon>
        <taxon>Streptophyta</taxon>
        <taxon>Embryophyta</taxon>
        <taxon>Tracheophyta</taxon>
        <taxon>Spermatophyta</taxon>
        <taxon>Magnoliopsida</taxon>
        <taxon>eudicotyledons</taxon>
        <taxon>Gunneridae</taxon>
        <taxon>Pentapetalae</taxon>
        <taxon>rosids</taxon>
        <taxon>malvids</taxon>
        <taxon>Malvales</taxon>
        <taxon>Malvaceae</taxon>
        <taxon>Malvoideae</taxon>
        <taxon>Hibiscus</taxon>
    </lineage>
</organism>
<dbReference type="EMBL" id="VEPZ02001013">
    <property type="protein sequence ID" value="KAE8701957.1"/>
    <property type="molecule type" value="Genomic_DNA"/>
</dbReference>
<evidence type="ECO:0000313" key="4">
    <source>
        <dbReference type="Proteomes" id="UP000436088"/>
    </source>
</evidence>
<dbReference type="Proteomes" id="UP000436088">
    <property type="component" value="Unassembled WGS sequence"/>
</dbReference>
<dbReference type="Pfam" id="PF14223">
    <property type="entry name" value="Retrotran_gag_2"/>
    <property type="match status" value="1"/>
</dbReference>
<evidence type="ECO:0000256" key="1">
    <source>
        <dbReference type="SAM" id="MobiDB-lite"/>
    </source>
</evidence>
<comment type="caution">
    <text evidence="3">The sequence shown here is derived from an EMBL/GenBank/DDBJ whole genome shotgun (WGS) entry which is preliminary data.</text>
</comment>
<dbReference type="InterPro" id="IPR043502">
    <property type="entry name" value="DNA/RNA_pol_sf"/>
</dbReference>
<accession>A0A6A3ADU5</accession>
<protein>
    <recommendedName>
        <fullName evidence="2">Reverse transcriptase Ty1/copia-type domain-containing protein</fullName>
    </recommendedName>
</protein>
<dbReference type="PANTHER" id="PTHR47481:SF30">
    <property type="entry name" value="CCHC-TYPE DOMAIN-CONTAINING PROTEIN"/>
    <property type="match status" value="1"/>
</dbReference>
<evidence type="ECO:0000259" key="2">
    <source>
        <dbReference type="Pfam" id="PF07727"/>
    </source>
</evidence>
<dbReference type="InterPro" id="IPR013103">
    <property type="entry name" value="RVT_2"/>
</dbReference>
<keyword evidence="4" id="KW-1185">Reference proteome</keyword>
<feature type="domain" description="Reverse transcriptase Ty1/copia-type" evidence="2">
    <location>
        <begin position="390"/>
        <end position="576"/>
    </location>
</feature>
<proteinExistence type="predicted"/>
<reference evidence="3" key="1">
    <citation type="submission" date="2019-09" db="EMBL/GenBank/DDBJ databases">
        <title>Draft genome information of white flower Hibiscus syriacus.</title>
        <authorList>
            <person name="Kim Y.-M."/>
        </authorList>
    </citation>
    <scope>NUCLEOTIDE SEQUENCE [LARGE SCALE GENOMIC DNA]</scope>
    <source>
        <strain evidence="3">YM2019G1</strain>
    </source>
</reference>
<feature type="compositionally biased region" description="Polar residues" evidence="1">
    <location>
        <begin position="172"/>
        <end position="185"/>
    </location>
</feature>
<gene>
    <name evidence="3" type="ORF">F3Y22_tig00110503pilonHSYRG00294</name>
</gene>
<dbReference type="PANTHER" id="PTHR47481">
    <property type="match status" value="1"/>
</dbReference>
<sequence>MAFCGYGNILGGSESLRPSKMFTNKRINIMLDEMNFLRWKQHVHLTVRSHRLESIMNLHCKLRAIKKEDESMQSYLTSIKEVCDALAACGSVISDINQVATILNGLPFEYQSFVAVITASKDAFTVDGVHSILIEAEAQLKSFQAQSQPLLSANIALVQNSNQRKFNDRSTDSQYTANNRSSQLYSRGRTSFRGRRRERVQCQLCGKMGHTVDRCWHRFDQSFSGVLADKQESFNDKWVIDSGATHHVTPDSSKLNNGSDYSGPGIMCHLRIPVRGTAGPLTVVLANMGVHHRLTCPHISEQNGTSISSIKILVLYCASHIFECFSNTSWTLGLNRAYFLSVTPELDVEGAGAEQQKKIQPDSNAASSSKVVPSHHMAVVQEEYNALVKNNTWTPIRLPGGRFPVGCKWLFRIKRNADGTLQRYKSRLVARGFSQIPGQDFQDTFSPVAKSTTINVILALAVQKRWCLRQVDINNAFLNGYLQEEVYMQQPQGFEEVDSDGTPLVCKLNRALYGLRQAPRNWYVKLKEHLIHIGFEVSLADCSLFVMKREEYVVYALVYVDNIIVTGSLVCKVEEVVGEALSGLIKKAGYFSLCGGITVGDGRVVASHIQFADDLLIFLEAKGRNRALLNKWIWRFSEEGGSLWRNIVAAKYKYDQNLILPKAVNVRNSSWIWRNIVNSTVAIGADFISEVRCVMGNGANIEFWTDHWTELLSLKASFPIIYGMTIKKIR</sequence>